<dbReference type="Pfam" id="PF06941">
    <property type="entry name" value="NT5C"/>
    <property type="match status" value="1"/>
</dbReference>
<feature type="compositionally biased region" description="Low complexity" evidence="2">
    <location>
        <begin position="186"/>
        <end position="199"/>
    </location>
</feature>
<evidence type="ECO:0000313" key="3">
    <source>
        <dbReference type="EMBL" id="CAD8841172.1"/>
    </source>
</evidence>
<dbReference type="InterPro" id="IPR023214">
    <property type="entry name" value="HAD_sf"/>
</dbReference>
<dbReference type="PANTHER" id="PTHR35134">
    <property type="entry name" value="NUCLEOTIDASE YQFW-RELATED"/>
    <property type="match status" value="1"/>
</dbReference>
<dbReference type="SUPFAM" id="SSF56784">
    <property type="entry name" value="HAD-like"/>
    <property type="match status" value="1"/>
</dbReference>
<dbReference type="InterPro" id="IPR052419">
    <property type="entry name" value="5_3-deoxyribonucleotidase-like"/>
</dbReference>
<evidence type="ECO:0000256" key="1">
    <source>
        <dbReference type="PIRSR" id="PIRSR610708-1"/>
    </source>
</evidence>
<feature type="compositionally biased region" description="Pro residues" evidence="2">
    <location>
        <begin position="99"/>
        <end position="108"/>
    </location>
</feature>
<feature type="active site" description="Nucleophile" evidence="1">
    <location>
        <position position="407"/>
    </location>
</feature>
<feature type="active site" description="Proton donor" evidence="1">
    <location>
        <position position="409"/>
    </location>
</feature>
<proteinExistence type="predicted"/>
<reference evidence="3" key="1">
    <citation type="submission" date="2021-01" db="EMBL/GenBank/DDBJ databases">
        <authorList>
            <person name="Corre E."/>
            <person name="Pelletier E."/>
            <person name="Niang G."/>
            <person name="Scheremetjew M."/>
            <person name="Finn R."/>
            <person name="Kale V."/>
            <person name="Holt S."/>
            <person name="Cochrane G."/>
            <person name="Meng A."/>
            <person name="Brown T."/>
            <person name="Cohen L."/>
        </authorList>
    </citation>
    <scope>NUCLEOTIDE SEQUENCE</scope>
</reference>
<dbReference type="InterPro" id="IPR010708">
    <property type="entry name" value="5'(3')-deoxyribonucleotidase"/>
</dbReference>
<dbReference type="GO" id="GO:0008253">
    <property type="term" value="F:5'-nucleotidase activity"/>
    <property type="evidence" value="ECO:0007669"/>
    <property type="project" value="InterPro"/>
</dbReference>
<evidence type="ECO:0000256" key="2">
    <source>
        <dbReference type="SAM" id="MobiDB-lite"/>
    </source>
</evidence>
<dbReference type="Gene3D" id="3.40.50.1000">
    <property type="entry name" value="HAD superfamily/HAD-like"/>
    <property type="match status" value="1"/>
</dbReference>
<organism evidence="3">
    <name type="scientific">Noctiluca scintillans</name>
    <name type="common">Sea sparkle</name>
    <name type="synonym">Red tide dinoflagellate</name>
    <dbReference type="NCBI Taxonomy" id="2966"/>
    <lineage>
        <taxon>Eukaryota</taxon>
        <taxon>Sar</taxon>
        <taxon>Alveolata</taxon>
        <taxon>Dinophyceae</taxon>
        <taxon>Noctilucales</taxon>
        <taxon>Noctilucaceae</taxon>
        <taxon>Noctiluca</taxon>
    </lineage>
</organism>
<accession>A0A7S1F331</accession>
<feature type="compositionally biased region" description="Polar residues" evidence="2">
    <location>
        <begin position="334"/>
        <end position="346"/>
    </location>
</feature>
<feature type="region of interest" description="Disordered" evidence="2">
    <location>
        <begin position="93"/>
        <end position="144"/>
    </location>
</feature>
<feature type="region of interest" description="Disordered" evidence="2">
    <location>
        <begin position="1"/>
        <end position="21"/>
    </location>
</feature>
<dbReference type="AlphaFoldDB" id="A0A7S1F331"/>
<feature type="region of interest" description="Disordered" evidence="2">
    <location>
        <begin position="180"/>
        <end position="208"/>
    </location>
</feature>
<protein>
    <submittedName>
        <fullName evidence="3">Uncharacterized protein</fullName>
    </submittedName>
</protein>
<dbReference type="InterPro" id="IPR036412">
    <property type="entry name" value="HAD-like_sf"/>
</dbReference>
<dbReference type="EMBL" id="HBFQ01022112">
    <property type="protein sequence ID" value="CAD8841172.1"/>
    <property type="molecule type" value="Transcribed_RNA"/>
</dbReference>
<name>A0A7S1F331_NOCSC</name>
<sequence>MSAQLLEMLSADSTRPGDRTPTCAFSQDGQVPVFIPEPLHRPHSISATARIPAQRLRRRPSVEAQLGPSRLSCRPVTFDGSLKCSLLSSDAASAQLPPQSSPAPPGLPRPLTNTQVSITAQPRPLPGRHLGGGGLPTPQSPQLASPLTFLRSDASSRQAPSPSTIRQIRAPHDTISATHKPFRVQAHASTSETTTHATSDSGDHGEGRLMQSCREVSPAARFVETHPAGARGSALLRGGATPQPVASPVSSRIAMTSSAVHKVRQTSAPVNVVDDLGVSRRSNARVLQRDTNRVSYATPRKTVVSWQTQGQVVDCNRRALTPPGVCATRRGSSETDTTYCSTSRGDSTVEVPAMARGRSPPVLNGHVGSGNEVLIGSPTALQTDTSLMSERANPSVSSRGDPVIAVDIDEVLCRYCIAFQRWVAEKTGVPIEENTTACFDVVCQHGQGPLHASFLQDDAFVQIEPVPGALQALTQLKSAGFRLEGVTTRPASCSAATEKYLATYYPGLMQGVHFVQSGRKGPVCNSLGAMVLIDDQLPNIFSASASGVPSVIFDFNGQYGWNHITELPPLAVRKYTWEEVLQHIEELRVLP</sequence>
<feature type="region of interest" description="Disordered" evidence="2">
    <location>
        <begin position="326"/>
        <end position="346"/>
    </location>
</feature>
<dbReference type="PANTHER" id="PTHR35134:SF2">
    <property type="entry name" value="NUCLEOTIDASE YQFW-RELATED"/>
    <property type="match status" value="1"/>
</dbReference>
<gene>
    <name evidence="3" type="ORF">NSCI0253_LOCUS15520</name>
</gene>
<dbReference type="GO" id="GO:0009264">
    <property type="term" value="P:deoxyribonucleotide catabolic process"/>
    <property type="evidence" value="ECO:0007669"/>
    <property type="project" value="InterPro"/>
</dbReference>